<keyword evidence="1" id="KW-0732">Signal</keyword>
<dbReference type="EMBL" id="AP024202">
    <property type="protein sequence ID" value="BCN92390.1"/>
    <property type="molecule type" value="Genomic_DNA"/>
</dbReference>
<proteinExistence type="predicted"/>
<dbReference type="RefSeq" id="WP_237262091.1">
    <property type="nucleotide sequence ID" value="NZ_AP024202.1"/>
</dbReference>
<evidence type="ECO:0000313" key="4">
    <source>
        <dbReference type="Proteomes" id="UP001054820"/>
    </source>
</evidence>
<accession>A0ABM7MAM1</accession>
<evidence type="ECO:0000313" key="3">
    <source>
        <dbReference type="EMBL" id="BCN92390.1"/>
    </source>
</evidence>
<dbReference type="Pfam" id="PF11845">
    <property type="entry name" value="Tll0287-like"/>
    <property type="match status" value="1"/>
</dbReference>
<evidence type="ECO:0000256" key="1">
    <source>
        <dbReference type="SAM" id="SignalP"/>
    </source>
</evidence>
<feature type="signal peptide" evidence="1">
    <location>
        <begin position="1"/>
        <end position="21"/>
    </location>
</feature>
<feature type="domain" description="Tll0287-like" evidence="2">
    <location>
        <begin position="28"/>
        <end position="186"/>
    </location>
</feature>
<dbReference type="Proteomes" id="UP001054820">
    <property type="component" value="Chromosome"/>
</dbReference>
<keyword evidence="4" id="KW-1185">Reference proteome</keyword>
<sequence>MKTKLLTIALLSATMNSNVFANEAISANVEEARNLVKMFGGQLKPELQKAMKSGGPVSAVEFCHARAPEIAQTVAEKSGWKVNRVSLKPRGATASPDAWETEVLKRFDAEKTAGVEVKTMEFSEVVHDGAKTTFRYMKPLGTAEVCLVCHGTNLTEPVRQAIAKYYPQDQAMGFNKGDIRGAFSFSKAVN</sequence>
<gene>
    <name evidence="3" type="ORF">THMIRHAM_01750</name>
</gene>
<organism evidence="3 4">
    <name type="scientific">Thiomicrorhabdus immobilis</name>
    <dbReference type="NCBI Taxonomy" id="2791037"/>
    <lineage>
        <taxon>Bacteria</taxon>
        <taxon>Pseudomonadati</taxon>
        <taxon>Pseudomonadota</taxon>
        <taxon>Gammaproteobacteria</taxon>
        <taxon>Thiotrichales</taxon>
        <taxon>Piscirickettsiaceae</taxon>
        <taxon>Thiomicrorhabdus</taxon>
    </lineage>
</organism>
<feature type="chain" id="PRO_5045468561" evidence="1">
    <location>
        <begin position="22"/>
        <end position="190"/>
    </location>
</feature>
<dbReference type="InterPro" id="IPR021796">
    <property type="entry name" value="Tll0287-like_dom"/>
</dbReference>
<evidence type="ECO:0000259" key="2">
    <source>
        <dbReference type="Pfam" id="PF11845"/>
    </source>
</evidence>
<reference evidence="3" key="1">
    <citation type="journal article" date="2022" name="Arch. Microbiol.">
        <title>Thiomicrorhabdus immobilis sp. nov., a mesophilic sulfur-oxidizing bacterium isolated from sediment of a brackish lake in northern Japan.</title>
        <authorList>
            <person name="Kojima H."/>
            <person name="Mochizuki J."/>
            <person name="Kanda M."/>
            <person name="Watanabe T."/>
            <person name="Fukui M."/>
        </authorList>
    </citation>
    <scope>NUCLEOTIDE SEQUENCE</scope>
    <source>
        <strain evidence="3">Am19</strain>
    </source>
</reference>
<protein>
    <submittedName>
        <fullName evidence="3">Cytochrome c</fullName>
    </submittedName>
</protein>
<name>A0ABM7MAM1_9GAMM</name>